<feature type="transmembrane region" description="Helical" evidence="1">
    <location>
        <begin position="13"/>
        <end position="41"/>
    </location>
</feature>
<name>A0A366HJ16_9BURK</name>
<feature type="transmembrane region" description="Helical" evidence="1">
    <location>
        <begin position="48"/>
        <end position="68"/>
    </location>
</feature>
<dbReference type="RefSeq" id="WP_113931262.1">
    <property type="nucleotide sequence ID" value="NZ_JACCEU010000001.1"/>
</dbReference>
<keyword evidence="3" id="KW-1185">Reference proteome</keyword>
<dbReference type="OrthoDB" id="8595256at2"/>
<keyword evidence="1" id="KW-1133">Transmembrane helix</keyword>
<evidence type="ECO:0000256" key="1">
    <source>
        <dbReference type="SAM" id="Phobius"/>
    </source>
</evidence>
<dbReference type="AlphaFoldDB" id="A0A366HJ16"/>
<keyword evidence="1" id="KW-0472">Membrane</keyword>
<evidence type="ECO:0000313" key="3">
    <source>
        <dbReference type="Proteomes" id="UP000253628"/>
    </source>
</evidence>
<dbReference type="InterPro" id="IPR025333">
    <property type="entry name" value="DUF4239"/>
</dbReference>
<keyword evidence="1" id="KW-0812">Transmembrane</keyword>
<organism evidence="2 3">
    <name type="scientific">Eoetvoesiella caeni</name>
    <dbReference type="NCBI Taxonomy" id="645616"/>
    <lineage>
        <taxon>Bacteria</taxon>
        <taxon>Pseudomonadati</taxon>
        <taxon>Pseudomonadota</taxon>
        <taxon>Betaproteobacteria</taxon>
        <taxon>Burkholderiales</taxon>
        <taxon>Alcaligenaceae</taxon>
        <taxon>Eoetvoesiella</taxon>
    </lineage>
</organism>
<accession>A0A366HJ16</accession>
<comment type="caution">
    <text evidence="2">The sequence shown here is derived from an EMBL/GenBank/DDBJ whole genome shotgun (WGS) entry which is preliminary data.</text>
</comment>
<dbReference type="EMBL" id="QNRQ01000001">
    <property type="protein sequence ID" value="RBP42940.1"/>
    <property type="molecule type" value="Genomic_DNA"/>
</dbReference>
<dbReference type="Proteomes" id="UP000253628">
    <property type="component" value="Unassembled WGS sequence"/>
</dbReference>
<gene>
    <name evidence="2" type="ORF">DFR37_10165</name>
</gene>
<sequence length="267" mass="29381">MNFYDALFHLSDFWLFCVCVLGVWLLTMLAAALMAGLMVVLPHRGIPMVGTVLTGILLPTGMVIAFVANDVWQNDAAGRAAVADEASAISDSLRVAKYLSPELSEAVRVLVQDYTKSVIKDEWPILGSGHFNDASEHYLEQLMVKAVQLQSNQAANSSLAIAGQELRRYVTRIELARDARLRVADTLVRMPKWVSVLVMLFVAACVLAELHITSRRSLAVVTTLFALGFGVTIYLIAVYDRPFTGKTIITAEPLQRALTRAYILPDL</sequence>
<protein>
    <submittedName>
        <fullName evidence="2">Uncharacterized protein DUF4239</fullName>
    </submittedName>
</protein>
<proteinExistence type="predicted"/>
<feature type="transmembrane region" description="Helical" evidence="1">
    <location>
        <begin position="193"/>
        <end position="210"/>
    </location>
</feature>
<feature type="transmembrane region" description="Helical" evidence="1">
    <location>
        <begin position="217"/>
        <end position="237"/>
    </location>
</feature>
<dbReference type="Pfam" id="PF14023">
    <property type="entry name" value="Bestrophin-like"/>
    <property type="match status" value="1"/>
</dbReference>
<evidence type="ECO:0000313" key="2">
    <source>
        <dbReference type="EMBL" id="RBP42940.1"/>
    </source>
</evidence>
<reference evidence="2 3" key="1">
    <citation type="submission" date="2018-06" db="EMBL/GenBank/DDBJ databases">
        <title>Genomic Encyclopedia of Type Strains, Phase IV (KMG-IV): sequencing the most valuable type-strain genomes for metagenomic binning, comparative biology and taxonomic classification.</title>
        <authorList>
            <person name="Goeker M."/>
        </authorList>
    </citation>
    <scope>NUCLEOTIDE SEQUENCE [LARGE SCALE GENOMIC DNA]</scope>
    <source>
        <strain evidence="2 3">DSM 25520</strain>
    </source>
</reference>